<accession>A0A9N9LWG5</accession>
<dbReference type="OrthoDB" id="2141239at2759"/>
<dbReference type="Proteomes" id="UP000701801">
    <property type="component" value="Unassembled WGS sequence"/>
</dbReference>
<dbReference type="EMBL" id="CAJVRM010000431">
    <property type="protein sequence ID" value="CAG8980982.1"/>
    <property type="molecule type" value="Genomic_DNA"/>
</dbReference>
<evidence type="ECO:0000256" key="2">
    <source>
        <dbReference type="SAM" id="SignalP"/>
    </source>
</evidence>
<keyword evidence="2" id="KW-0732">Signal</keyword>
<feature type="compositionally biased region" description="Low complexity" evidence="1">
    <location>
        <begin position="232"/>
        <end position="245"/>
    </location>
</feature>
<feature type="compositionally biased region" description="Gly residues" evidence="1">
    <location>
        <begin position="246"/>
        <end position="255"/>
    </location>
</feature>
<feature type="compositionally biased region" description="Gly residues" evidence="1">
    <location>
        <begin position="165"/>
        <end position="179"/>
    </location>
</feature>
<feature type="compositionally biased region" description="Basic and acidic residues" evidence="1">
    <location>
        <begin position="184"/>
        <end position="195"/>
    </location>
</feature>
<evidence type="ECO:0000256" key="1">
    <source>
        <dbReference type="SAM" id="MobiDB-lite"/>
    </source>
</evidence>
<name>A0A9N9LWG5_9HELO</name>
<dbReference type="AlphaFoldDB" id="A0A9N9LWG5"/>
<proteinExistence type="predicted"/>
<gene>
    <name evidence="3" type="ORF">HYALB_00011091</name>
</gene>
<feature type="chain" id="PRO_5040460210" evidence="2">
    <location>
        <begin position="18"/>
        <end position="350"/>
    </location>
</feature>
<reference evidence="3" key="1">
    <citation type="submission" date="2021-07" db="EMBL/GenBank/DDBJ databases">
        <authorList>
            <person name="Durling M."/>
        </authorList>
    </citation>
    <scope>NUCLEOTIDE SEQUENCE</scope>
</reference>
<evidence type="ECO:0000313" key="3">
    <source>
        <dbReference type="EMBL" id="CAG8980982.1"/>
    </source>
</evidence>
<organism evidence="3 4">
    <name type="scientific">Hymenoscyphus albidus</name>
    <dbReference type="NCBI Taxonomy" id="595503"/>
    <lineage>
        <taxon>Eukaryota</taxon>
        <taxon>Fungi</taxon>
        <taxon>Dikarya</taxon>
        <taxon>Ascomycota</taxon>
        <taxon>Pezizomycotina</taxon>
        <taxon>Leotiomycetes</taxon>
        <taxon>Helotiales</taxon>
        <taxon>Helotiaceae</taxon>
        <taxon>Hymenoscyphus</taxon>
    </lineage>
</organism>
<evidence type="ECO:0000313" key="4">
    <source>
        <dbReference type="Proteomes" id="UP000701801"/>
    </source>
</evidence>
<feature type="signal peptide" evidence="2">
    <location>
        <begin position="1"/>
        <end position="17"/>
    </location>
</feature>
<protein>
    <submittedName>
        <fullName evidence="3">Uncharacterized protein</fullName>
    </submittedName>
</protein>
<sequence length="350" mass="34610">MYSKAVLLAVLVALAEARFNQEQVPIAAISASIGGNPGEAATLGGAAVSTLLGSTNPCDKLAKADEIVAKLGDGGLEAAKGLVAAEQNFNPSTTDKPSFCSDPSLPTTESLRGILPKVDPAVTGADVANAASEASLKTPLDATGKSIADLATGAGFTNFTPKDSAGGGGGGGGGGGAGGVANEDNNKDNKKDNKAAEATPTPGGGSPPATTFATVTGTPTPAPGNDKKNKNNQENNQQSNNNGTTPSGGGNGGALDFGTCNPQIKFEAGIASRGPEFTFQSVDPVISSKQTEAKDPNIITNRICDVLGQNGGCGASKEAVTACLDAKAKVKALGTKDQSAADAWNAALVV</sequence>
<comment type="caution">
    <text evidence="3">The sequence shown here is derived from an EMBL/GenBank/DDBJ whole genome shotgun (WGS) entry which is preliminary data.</text>
</comment>
<feature type="region of interest" description="Disordered" evidence="1">
    <location>
        <begin position="162"/>
        <end position="256"/>
    </location>
</feature>
<keyword evidence="4" id="KW-1185">Reference proteome</keyword>
<feature type="region of interest" description="Disordered" evidence="1">
    <location>
        <begin position="90"/>
        <end position="111"/>
    </location>
</feature>
<feature type="compositionally biased region" description="Low complexity" evidence="1">
    <location>
        <begin position="196"/>
        <end position="219"/>
    </location>
</feature>